<gene>
    <name evidence="1" type="ORF">C6P40_004554</name>
</gene>
<evidence type="ECO:0000313" key="2">
    <source>
        <dbReference type="Proteomes" id="UP000697127"/>
    </source>
</evidence>
<accession>A0A9P6WP83</accession>
<proteinExistence type="predicted"/>
<protein>
    <submittedName>
        <fullName evidence="1">Uncharacterized protein</fullName>
    </submittedName>
</protein>
<dbReference type="Proteomes" id="UP000697127">
    <property type="component" value="Unassembled WGS sequence"/>
</dbReference>
<dbReference type="EMBL" id="PUHW01000063">
    <property type="protein sequence ID" value="KAG0689752.1"/>
    <property type="molecule type" value="Genomic_DNA"/>
</dbReference>
<name>A0A9P6WP83_9ASCO</name>
<organism evidence="1 2">
    <name type="scientific">Pichia californica</name>
    <dbReference type="NCBI Taxonomy" id="460514"/>
    <lineage>
        <taxon>Eukaryota</taxon>
        <taxon>Fungi</taxon>
        <taxon>Dikarya</taxon>
        <taxon>Ascomycota</taxon>
        <taxon>Saccharomycotina</taxon>
        <taxon>Pichiomycetes</taxon>
        <taxon>Pichiales</taxon>
        <taxon>Pichiaceae</taxon>
        <taxon>Pichia</taxon>
    </lineage>
</organism>
<keyword evidence="2" id="KW-1185">Reference proteome</keyword>
<reference evidence="1" key="1">
    <citation type="submission" date="2020-11" db="EMBL/GenBank/DDBJ databases">
        <title>Kefir isolates.</title>
        <authorList>
            <person name="Marcisauskas S."/>
            <person name="Kim Y."/>
            <person name="Blasche S."/>
        </authorList>
    </citation>
    <scope>NUCLEOTIDE SEQUENCE</scope>
    <source>
        <strain evidence="1">Olga-1</strain>
    </source>
</reference>
<comment type="caution">
    <text evidence="1">The sequence shown here is derived from an EMBL/GenBank/DDBJ whole genome shotgun (WGS) entry which is preliminary data.</text>
</comment>
<evidence type="ECO:0000313" key="1">
    <source>
        <dbReference type="EMBL" id="KAG0689752.1"/>
    </source>
</evidence>
<sequence>MNTSKILDNQEFNNKSVLNHFIKEYSNKNGFNMVIKNSNSKAIYYICDYKSDNNIRCNFSIVAYHSNLLDNWKIKTKTDNNHNHNIDLDINNNTLSSQSFNKQNLIDNIILMYKNGFKPSFIEIKLKNNYPVFKNLISKKFIYDNIRNFKKREKSR</sequence>
<dbReference type="AlphaFoldDB" id="A0A9P6WP83"/>